<evidence type="ECO:0000313" key="4">
    <source>
        <dbReference type="EMBL" id="WZU66065.1"/>
    </source>
</evidence>
<dbReference type="Pfam" id="PF07238">
    <property type="entry name" value="PilZ"/>
    <property type="match status" value="1"/>
</dbReference>
<name>A0AAN0M6Z8_9RHOB</name>
<dbReference type="RefSeq" id="WP_342075392.1">
    <property type="nucleotide sequence ID" value="NZ_CP151767.2"/>
</dbReference>
<keyword evidence="2" id="KW-0812">Transmembrane</keyword>
<evidence type="ECO:0000313" key="5">
    <source>
        <dbReference type="Proteomes" id="UP001470809"/>
    </source>
</evidence>
<evidence type="ECO:0000259" key="3">
    <source>
        <dbReference type="Pfam" id="PF07238"/>
    </source>
</evidence>
<dbReference type="InterPro" id="IPR009875">
    <property type="entry name" value="PilZ_domain"/>
</dbReference>
<organism evidence="4 5">
    <name type="scientific">Yoonia rhodophyticola</name>
    <dbReference type="NCBI Taxonomy" id="3137370"/>
    <lineage>
        <taxon>Bacteria</taxon>
        <taxon>Pseudomonadati</taxon>
        <taxon>Pseudomonadota</taxon>
        <taxon>Alphaproteobacteria</taxon>
        <taxon>Rhodobacterales</taxon>
        <taxon>Paracoccaceae</taxon>
        <taxon>Yoonia</taxon>
    </lineage>
</organism>
<feature type="transmembrane region" description="Helical" evidence="2">
    <location>
        <begin position="170"/>
        <end position="190"/>
    </location>
</feature>
<keyword evidence="5" id="KW-1185">Reference proteome</keyword>
<dbReference type="SUPFAM" id="SSF141371">
    <property type="entry name" value="PilZ domain-like"/>
    <property type="match status" value="1"/>
</dbReference>
<reference evidence="5" key="1">
    <citation type="submission" date="2024-04" db="EMBL/GenBank/DDBJ databases">
        <title>Phylogenomic analyses of a clade within the roseobacter group suggest taxonomic reassignments of species of the genera Aestuariivita, Citreicella, Loktanella, Nautella, Pelagibaca, Ruegeria, Thalassobius, Thiobacimonas and Tropicibacter, and the proposal o.</title>
        <authorList>
            <person name="Jeon C.O."/>
        </authorList>
    </citation>
    <scope>NUCLEOTIDE SEQUENCE [LARGE SCALE GENOMIC DNA]</scope>
    <source>
        <strain evidence="5">SS1-5</strain>
    </source>
</reference>
<feature type="domain" description="PilZ" evidence="3">
    <location>
        <begin position="198"/>
        <end position="247"/>
    </location>
</feature>
<keyword evidence="2" id="KW-1133">Transmembrane helix</keyword>
<evidence type="ECO:0000256" key="1">
    <source>
        <dbReference type="SAM" id="MobiDB-lite"/>
    </source>
</evidence>
<protein>
    <submittedName>
        <fullName evidence="4">PilZ domain-containing protein</fullName>
    </submittedName>
</protein>
<dbReference type="EMBL" id="CP151767">
    <property type="protein sequence ID" value="WZU66065.1"/>
    <property type="molecule type" value="Genomic_DNA"/>
</dbReference>
<reference evidence="4 5" key="2">
    <citation type="submission" date="2024-08" db="EMBL/GenBank/DDBJ databases">
        <title>Phylogenomic analyses of a clade within the roseobacter group suggest taxonomic reassignments of species of the genera Aestuariivita, Citreicella, Loktanella, Nautella, Pelagibaca, Ruegeria, Thalassobius, Thiobacimonas and Tropicibacter, and the proposal o.</title>
        <authorList>
            <person name="Jeon C.O."/>
        </authorList>
    </citation>
    <scope>NUCLEOTIDE SEQUENCE [LARGE SCALE GENOMIC DNA]</scope>
    <source>
        <strain evidence="4 5">SS1-5</strain>
    </source>
</reference>
<evidence type="ECO:0000256" key="2">
    <source>
        <dbReference type="SAM" id="Phobius"/>
    </source>
</evidence>
<dbReference type="GO" id="GO:0035438">
    <property type="term" value="F:cyclic-di-GMP binding"/>
    <property type="evidence" value="ECO:0007669"/>
    <property type="project" value="InterPro"/>
</dbReference>
<gene>
    <name evidence="4" type="ORF">AABB31_13345</name>
</gene>
<proteinExistence type="predicted"/>
<dbReference type="AlphaFoldDB" id="A0AAN0M6Z8"/>
<dbReference type="Proteomes" id="UP001470809">
    <property type="component" value="Chromosome"/>
</dbReference>
<keyword evidence="2" id="KW-0472">Membrane</keyword>
<sequence>MGMPAFADQSCAVMIGLYNLHFAQDRLARGYDQTSFAFDVSFLERQVGVFSQGLDATSLGVEAQSSAHLTFERLIDSARHAVRAIDPSDPNTAATYFDQPQVRQTLAAADHLLAKMHCARVASERPGQTSAQPHFDEAPTPARPPSTTTQTRGGTTDSDDGPASPIKASYVTLILLIGSIIGTIIAVRLIRRHLQRKRRRARRYPALYATRYTREGREYEGVLHDISGNGAKLAHDAENAPKLKTAIAIMIGADWHHGVIAWNNQHYSGILFNKALSAAQVADIRNSAGISKTLAQTQRGAPLDAA</sequence>
<accession>A0AAN0M6Z8</accession>
<feature type="compositionally biased region" description="Low complexity" evidence="1">
    <location>
        <begin position="145"/>
        <end position="156"/>
    </location>
</feature>
<feature type="region of interest" description="Disordered" evidence="1">
    <location>
        <begin position="123"/>
        <end position="163"/>
    </location>
</feature>
<dbReference type="KEGG" id="yrh:AABB31_13345"/>